<evidence type="ECO:0000256" key="1">
    <source>
        <dbReference type="ARBA" id="ARBA00023157"/>
    </source>
</evidence>
<keyword evidence="10" id="KW-1185">Reference proteome</keyword>
<dbReference type="InterPro" id="IPR002477">
    <property type="entry name" value="Peptidoglycan-bd-like"/>
</dbReference>
<proteinExistence type="inferred from homology"/>
<feature type="domain" description="Fungal lipase-type" evidence="8">
    <location>
        <begin position="286"/>
        <end position="421"/>
    </location>
</feature>
<comment type="similarity">
    <text evidence="2">Belongs to the AB hydrolase superfamily. Lipase family. Class 3 subfamily.</text>
</comment>
<dbReference type="InterPro" id="IPR029058">
    <property type="entry name" value="AB_hydrolase_fold"/>
</dbReference>
<dbReference type="InterPro" id="IPR051218">
    <property type="entry name" value="Sec_MonoDiacylglyc_Lipase"/>
</dbReference>
<evidence type="ECO:0000256" key="6">
    <source>
        <dbReference type="SAM" id="SignalP"/>
    </source>
</evidence>
<dbReference type="InterPro" id="IPR036366">
    <property type="entry name" value="PGBDSf"/>
</dbReference>
<dbReference type="Pfam" id="PF01471">
    <property type="entry name" value="PG_binding_1"/>
    <property type="match status" value="2"/>
</dbReference>
<name>A0AAD3TVA2_9TREE</name>
<evidence type="ECO:0000256" key="4">
    <source>
        <dbReference type="ARBA" id="ARBA00048461"/>
    </source>
</evidence>
<dbReference type="PANTHER" id="PTHR45856:SF25">
    <property type="entry name" value="FUNGAL LIPASE-LIKE DOMAIN-CONTAINING PROTEIN"/>
    <property type="match status" value="1"/>
</dbReference>
<evidence type="ECO:0008006" key="11">
    <source>
        <dbReference type="Google" id="ProtNLM"/>
    </source>
</evidence>
<accession>A0AAD3TVA2</accession>
<evidence type="ECO:0000313" key="10">
    <source>
        <dbReference type="Proteomes" id="UP001222932"/>
    </source>
</evidence>
<dbReference type="Gene3D" id="1.10.101.10">
    <property type="entry name" value="PGBD-like superfamily/PGBD"/>
    <property type="match status" value="2"/>
</dbReference>
<sequence length="478" mass="50152">MRLRTLFLLPLALVGAAARPAERAEGSRSADMLTKARDEFIVPNAERALSIRGVGVLGPGAFAGEGAGKPRITALQHLLGAKGHPVGVDGLWGPQTSGAVSAFQGAAGLARDSIPGPATLGALVDTISQGSKSGIVTAAQTLLGVGADGDFGPATRAATVTFQKGRGLAADGIIGRDTWTALFSSGTPPKGDPGPTKTPHPPKVDNRHPAIKAGAARALTAVELNHLGTPGRYAAAAYCDDKEWNKWTCKKCNGGTPFTKFYASGGGGLLGLTPYWYVIGNGHSVVVAIRGSEGTTWVNNFVAFLNEVKSDMFPEAKGIQLHAGFYSSFVKMINPITDAVKQALVANGGRVLVTGHSQGAAIATLVATSLQARLSATVTLRAFATPRQGNPAWADYVDKTLGDRVWRFTNYNDIVPDLPGETLGYRHTSGEVWRTKDGQWLLCKGQESRQCGMSQDAKSRSPDPHLGPYPGKVMMVCE</sequence>
<evidence type="ECO:0000313" key="9">
    <source>
        <dbReference type="EMBL" id="GMK57542.1"/>
    </source>
</evidence>
<organism evidence="9 10">
    <name type="scientific">Cutaneotrichosporon spelunceum</name>
    <dbReference type="NCBI Taxonomy" id="1672016"/>
    <lineage>
        <taxon>Eukaryota</taxon>
        <taxon>Fungi</taxon>
        <taxon>Dikarya</taxon>
        <taxon>Basidiomycota</taxon>
        <taxon>Agaricomycotina</taxon>
        <taxon>Tremellomycetes</taxon>
        <taxon>Trichosporonales</taxon>
        <taxon>Trichosporonaceae</taxon>
        <taxon>Cutaneotrichosporon</taxon>
    </lineage>
</organism>
<dbReference type="SUPFAM" id="SSF53474">
    <property type="entry name" value="alpha/beta-Hydrolases"/>
    <property type="match status" value="1"/>
</dbReference>
<evidence type="ECO:0000259" key="7">
    <source>
        <dbReference type="Pfam" id="PF01471"/>
    </source>
</evidence>
<feature type="domain" description="Peptidoglycan binding-like" evidence="7">
    <location>
        <begin position="70"/>
        <end position="123"/>
    </location>
</feature>
<dbReference type="PANTHER" id="PTHR45856">
    <property type="entry name" value="ALPHA/BETA-HYDROLASES SUPERFAMILY PROTEIN"/>
    <property type="match status" value="1"/>
</dbReference>
<reference evidence="9" key="1">
    <citation type="journal article" date="2023" name="BMC Genomics">
        <title>Chromosome-level genome assemblies of Cutaneotrichosporon spp. (Trichosporonales, Basidiomycota) reveal imbalanced evolution between nucleotide sequences and chromosome synteny.</title>
        <authorList>
            <person name="Kobayashi Y."/>
            <person name="Kayamori A."/>
            <person name="Aoki K."/>
            <person name="Shiwa Y."/>
            <person name="Matsutani M."/>
            <person name="Fujita N."/>
            <person name="Sugita T."/>
            <person name="Iwasaki W."/>
            <person name="Tanaka N."/>
            <person name="Takashima M."/>
        </authorList>
    </citation>
    <scope>NUCLEOTIDE SEQUENCE</scope>
    <source>
        <strain evidence="9">HIS016</strain>
    </source>
</reference>
<comment type="caution">
    <text evidence="9">The sequence shown here is derived from an EMBL/GenBank/DDBJ whole genome shotgun (WGS) entry which is preliminary data.</text>
</comment>
<feature type="signal peptide" evidence="6">
    <location>
        <begin position="1"/>
        <end position="18"/>
    </location>
</feature>
<dbReference type="InterPro" id="IPR002921">
    <property type="entry name" value="Fungal_lipase-type"/>
</dbReference>
<reference evidence="9" key="2">
    <citation type="submission" date="2023-06" db="EMBL/GenBank/DDBJ databases">
        <authorList>
            <person name="Kobayashi Y."/>
            <person name="Kayamori A."/>
            <person name="Aoki K."/>
            <person name="Shiwa Y."/>
            <person name="Fujita N."/>
            <person name="Sugita T."/>
            <person name="Iwasaki W."/>
            <person name="Tanaka N."/>
            <person name="Takashima M."/>
        </authorList>
    </citation>
    <scope>NUCLEOTIDE SEQUENCE</scope>
    <source>
        <strain evidence="9">HIS016</strain>
    </source>
</reference>
<gene>
    <name evidence="9" type="ORF">CspeluHIS016_0403760</name>
</gene>
<dbReference type="Pfam" id="PF01764">
    <property type="entry name" value="Lipase_3"/>
    <property type="match status" value="1"/>
</dbReference>
<dbReference type="GO" id="GO:0006629">
    <property type="term" value="P:lipid metabolic process"/>
    <property type="evidence" value="ECO:0007669"/>
    <property type="project" value="InterPro"/>
</dbReference>
<feature type="region of interest" description="Disordered" evidence="5">
    <location>
        <begin position="183"/>
        <end position="204"/>
    </location>
</feature>
<dbReference type="AlphaFoldDB" id="A0AAD3TVA2"/>
<evidence type="ECO:0000256" key="3">
    <source>
        <dbReference type="ARBA" id="ARBA00047591"/>
    </source>
</evidence>
<comment type="catalytic activity">
    <reaction evidence="3">
        <text>a diacylglycerol + H2O = a monoacylglycerol + a fatty acid + H(+)</text>
        <dbReference type="Rhea" id="RHEA:32731"/>
        <dbReference type="ChEBI" id="CHEBI:15377"/>
        <dbReference type="ChEBI" id="CHEBI:15378"/>
        <dbReference type="ChEBI" id="CHEBI:17408"/>
        <dbReference type="ChEBI" id="CHEBI:18035"/>
        <dbReference type="ChEBI" id="CHEBI:28868"/>
    </reaction>
</comment>
<dbReference type="InterPro" id="IPR036365">
    <property type="entry name" value="PGBD-like_sf"/>
</dbReference>
<comment type="catalytic activity">
    <reaction evidence="4">
        <text>a monoacylglycerol + H2O = glycerol + a fatty acid + H(+)</text>
        <dbReference type="Rhea" id="RHEA:15245"/>
        <dbReference type="ChEBI" id="CHEBI:15377"/>
        <dbReference type="ChEBI" id="CHEBI:15378"/>
        <dbReference type="ChEBI" id="CHEBI:17408"/>
        <dbReference type="ChEBI" id="CHEBI:17754"/>
        <dbReference type="ChEBI" id="CHEBI:28868"/>
    </reaction>
</comment>
<dbReference type="Proteomes" id="UP001222932">
    <property type="component" value="Unassembled WGS sequence"/>
</dbReference>
<dbReference type="CDD" id="cd00519">
    <property type="entry name" value="Lipase_3"/>
    <property type="match status" value="1"/>
</dbReference>
<evidence type="ECO:0000256" key="2">
    <source>
        <dbReference type="ARBA" id="ARBA00043996"/>
    </source>
</evidence>
<dbReference type="EMBL" id="BTCM01000004">
    <property type="protein sequence ID" value="GMK57542.1"/>
    <property type="molecule type" value="Genomic_DNA"/>
</dbReference>
<dbReference type="Gene3D" id="3.40.50.1820">
    <property type="entry name" value="alpha/beta hydrolase"/>
    <property type="match status" value="1"/>
</dbReference>
<feature type="domain" description="Peptidoglycan binding-like" evidence="7">
    <location>
        <begin position="146"/>
        <end position="182"/>
    </location>
</feature>
<evidence type="ECO:0000256" key="5">
    <source>
        <dbReference type="SAM" id="MobiDB-lite"/>
    </source>
</evidence>
<feature type="compositionally biased region" description="Pro residues" evidence="5">
    <location>
        <begin position="190"/>
        <end position="201"/>
    </location>
</feature>
<feature type="chain" id="PRO_5042255024" description="Alpha/beta-hydrolase" evidence="6">
    <location>
        <begin position="19"/>
        <end position="478"/>
    </location>
</feature>
<dbReference type="SUPFAM" id="SSF47090">
    <property type="entry name" value="PGBD-like"/>
    <property type="match status" value="2"/>
</dbReference>
<evidence type="ECO:0000259" key="8">
    <source>
        <dbReference type="Pfam" id="PF01764"/>
    </source>
</evidence>
<keyword evidence="1" id="KW-1015">Disulfide bond</keyword>
<protein>
    <recommendedName>
        <fullName evidence="11">Alpha/beta-hydrolase</fullName>
    </recommendedName>
</protein>
<keyword evidence="6" id="KW-0732">Signal</keyword>